<comment type="caution">
    <text evidence="1">The sequence shown here is derived from an EMBL/GenBank/DDBJ whole genome shotgun (WGS) entry which is preliminary data.</text>
</comment>
<proteinExistence type="inferred from homology"/>
<dbReference type="GO" id="GO:0005829">
    <property type="term" value="C:cytosol"/>
    <property type="evidence" value="ECO:0007669"/>
    <property type="project" value="TreeGrafter"/>
</dbReference>
<dbReference type="InterPro" id="IPR015946">
    <property type="entry name" value="KH_dom-like_a/b"/>
</dbReference>
<dbReference type="EMBL" id="VSSQ01000370">
    <property type="protein sequence ID" value="MPL92788.1"/>
    <property type="molecule type" value="Genomic_DNA"/>
</dbReference>
<reference evidence="1" key="1">
    <citation type="submission" date="2019-08" db="EMBL/GenBank/DDBJ databases">
        <authorList>
            <person name="Kucharzyk K."/>
            <person name="Murdoch R.W."/>
            <person name="Higgins S."/>
            <person name="Loffler F."/>
        </authorList>
    </citation>
    <scope>NUCLEOTIDE SEQUENCE</scope>
</reference>
<dbReference type="PANTHER" id="PTHR33515:SF1">
    <property type="entry name" value="RIBOSOME-BINDING FACTOR A, CHLOROPLASTIC-RELATED"/>
    <property type="match status" value="1"/>
</dbReference>
<dbReference type="SUPFAM" id="SSF89919">
    <property type="entry name" value="Ribosome-binding factor A, RbfA"/>
    <property type="match status" value="1"/>
</dbReference>
<dbReference type="InterPro" id="IPR023799">
    <property type="entry name" value="RbfA_dom_sf"/>
</dbReference>
<dbReference type="Gene3D" id="3.30.300.20">
    <property type="match status" value="1"/>
</dbReference>
<dbReference type="PANTHER" id="PTHR33515">
    <property type="entry name" value="RIBOSOME-BINDING FACTOR A, CHLOROPLASTIC-RELATED"/>
    <property type="match status" value="1"/>
</dbReference>
<dbReference type="GO" id="GO:0043024">
    <property type="term" value="F:ribosomal small subunit binding"/>
    <property type="evidence" value="ECO:0007669"/>
    <property type="project" value="TreeGrafter"/>
</dbReference>
<dbReference type="GO" id="GO:0006364">
    <property type="term" value="P:rRNA processing"/>
    <property type="evidence" value="ECO:0007669"/>
    <property type="project" value="InterPro"/>
</dbReference>
<name>A0A644VN53_9ZZZZ</name>
<dbReference type="Pfam" id="PF02033">
    <property type="entry name" value="RBFA"/>
    <property type="match status" value="1"/>
</dbReference>
<dbReference type="NCBIfam" id="TIGR00082">
    <property type="entry name" value="rbfA"/>
    <property type="match status" value="1"/>
</dbReference>
<protein>
    <submittedName>
        <fullName evidence="1">30S ribosome-binding factor</fullName>
    </submittedName>
</protein>
<evidence type="ECO:0000313" key="1">
    <source>
        <dbReference type="EMBL" id="MPL92788.1"/>
    </source>
</evidence>
<organism evidence="1">
    <name type="scientific">bioreactor metagenome</name>
    <dbReference type="NCBI Taxonomy" id="1076179"/>
    <lineage>
        <taxon>unclassified sequences</taxon>
        <taxon>metagenomes</taxon>
        <taxon>ecological metagenomes</taxon>
    </lineage>
</organism>
<dbReference type="AlphaFoldDB" id="A0A644VN53"/>
<dbReference type="InterPro" id="IPR000238">
    <property type="entry name" value="RbfA"/>
</dbReference>
<sequence>MDSKRLEKVARLIQKDLGEILQMEAVALFEGAMITVTKVRVSADLSVARVYVSIFALKGKSTQEIFKLLEEKNTLIKMKLAQRVRNQLRVIPQLSFFIDDSLDYLEKIDNLLKQ</sequence>
<gene>
    <name evidence="1" type="primary">rbfA_13</name>
    <name evidence="1" type="ORF">SDC9_38902</name>
</gene>
<dbReference type="HAMAP" id="MF_00003">
    <property type="entry name" value="RbfA"/>
    <property type="match status" value="1"/>
</dbReference>
<accession>A0A644VN53</accession>